<dbReference type="OrthoDB" id="5393676at2"/>
<dbReference type="InterPro" id="IPR024523">
    <property type="entry name" value="DUF3793"/>
</dbReference>
<dbReference type="EMBL" id="NOJY02000007">
    <property type="protein sequence ID" value="RDY28402.1"/>
    <property type="molecule type" value="Genomic_DNA"/>
</dbReference>
<dbReference type="Pfam" id="PF12672">
    <property type="entry name" value="DUF3793"/>
    <property type="match status" value="1"/>
</dbReference>
<organism evidence="1 2">
    <name type="scientific">Romboutsia weinsteinii</name>
    <dbReference type="NCBI Taxonomy" id="2020949"/>
    <lineage>
        <taxon>Bacteria</taxon>
        <taxon>Bacillati</taxon>
        <taxon>Bacillota</taxon>
        <taxon>Clostridia</taxon>
        <taxon>Peptostreptococcales</taxon>
        <taxon>Peptostreptococcaceae</taxon>
        <taxon>Romboutsia</taxon>
    </lineage>
</organism>
<protein>
    <submittedName>
        <fullName evidence="1">DUF3793 family protein</fullName>
    </submittedName>
</protein>
<sequence>MNLTCNISNCTNKLNSSYIKRILGMLGPVILGSKPSEIINISGKDIQRHEKLGEIHKLFDSCSKLTYYVIETLDGGFRILFINEKSLSIVLRNKKCINFLKFLGYPSQSSLSLYVEVLVNKLQSEDFPDEIGIFLGYPIKDVIGFMGFGKYDFYKTMAWRIYGDPSVSYEVYNSFIRDKDIMKKMVESNSIEDLKQVI</sequence>
<evidence type="ECO:0000313" key="1">
    <source>
        <dbReference type="EMBL" id="RDY28402.1"/>
    </source>
</evidence>
<keyword evidence="2" id="KW-1185">Reference proteome</keyword>
<evidence type="ECO:0000313" key="2">
    <source>
        <dbReference type="Proteomes" id="UP000215694"/>
    </source>
</evidence>
<gene>
    <name evidence="1" type="ORF">CHL78_005740</name>
</gene>
<reference evidence="1 2" key="1">
    <citation type="journal article" date="2017" name="Genome Announc.">
        <title>Draft Genome Sequence of Romboutsia weinsteinii sp. nov. Strain CCRI-19649(T) Isolated from Surface Water.</title>
        <authorList>
            <person name="Maheux A.F."/>
            <person name="Boudreau D.K."/>
            <person name="Berube E."/>
            <person name="Boissinot M."/>
            <person name="Cantin P."/>
            <person name="Raymond F."/>
            <person name="Corbeil J."/>
            <person name="Omar R.F."/>
            <person name="Bergeron M.G."/>
        </authorList>
    </citation>
    <scope>NUCLEOTIDE SEQUENCE [LARGE SCALE GENOMIC DNA]</scope>
    <source>
        <strain evidence="1 2">CCRI-19649</strain>
    </source>
</reference>
<accession>A0A371J6M1</accession>
<dbReference type="RefSeq" id="WP_094369527.1">
    <property type="nucleotide sequence ID" value="NZ_NOJY02000007.1"/>
</dbReference>
<comment type="caution">
    <text evidence="1">The sequence shown here is derived from an EMBL/GenBank/DDBJ whole genome shotgun (WGS) entry which is preliminary data.</text>
</comment>
<name>A0A371J6M1_9FIRM</name>
<dbReference type="Proteomes" id="UP000215694">
    <property type="component" value="Unassembled WGS sequence"/>
</dbReference>
<dbReference type="AlphaFoldDB" id="A0A371J6M1"/>
<proteinExistence type="predicted"/>